<name>A0A7I8DQQ2_9FIRM</name>
<gene>
    <name evidence="3" type="ORF">bsdcttw_26850</name>
</gene>
<dbReference type="InterPro" id="IPR011152">
    <property type="entry name" value="Pesterase_MJ0912"/>
</dbReference>
<keyword evidence="4" id="KW-1185">Reference proteome</keyword>
<sequence length="302" mass="34734">MDIAVLSDIHGNYIALERCLQEAFSRGIGTFFFLGDYIGELAYPERTMQRLYELNENYQCYFIKGNKEEYWLNYRAEGEIGWKDQNSGSGALVYAYSCLTDRDLEFFSKLAPTQEILIDKMPKLCICHGSPFKVNEKLSPNDSRTIEVMESVKTPIILCGHSHVQGKIVHKDKRVLNPGSVGVPIYSEGKTQFLILHNEDVIRGAKKSADVLPEQQEQWQEEFISLDYDFEKVIDEMQEVKLYEHAPYWCVITESILRGGNITHGDILPRVTELCRQATGECVWPDIPEEYWEQGVREMLGI</sequence>
<dbReference type="PANTHER" id="PTHR42850:SF2">
    <property type="entry name" value="BLL5683 PROTEIN"/>
    <property type="match status" value="1"/>
</dbReference>
<feature type="domain" description="Calcineurin-like phosphoesterase" evidence="2">
    <location>
        <begin position="1"/>
        <end position="197"/>
    </location>
</feature>
<dbReference type="PANTHER" id="PTHR42850">
    <property type="entry name" value="METALLOPHOSPHOESTERASE"/>
    <property type="match status" value="1"/>
</dbReference>
<dbReference type="EMBL" id="AP023368">
    <property type="protein sequence ID" value="BCJ99644.1"/>
    <property type="molecule type" value="Genomic_DNA"/>
</dbReference>
<dbReference type="RefSeq" id="WP_185255391.1">
    <property type="nucleotide sequence ID" value="NZ_AP023368.1"/>
</dbReference>
<accession>A0A7I8DQQ2</accession>
<dbReference type="AlphaFoldDB" id="A0A7I8DQQ2"/>
<dbReference type="GO" id="GO:0005737">
    <property type="term" value="C:cytoplasm"/>
    <property type="evidence" value="ECO:0007669"/>
    <property type="project" value="TreeGrafter"/>
</dbReference>
<dbReference type="InterPro" id="IPR029052">
    <property type="entry name" value="Metallo-depent_PP-like"/>
</dbReference>
<organism evidence="3 4">
    <name type="scientific">Anaerocolumna chitinilytica</name>
    <dbReference type="NCBI Taxonomy" id="1727145"/>
    <lineage>
        <taxon>Bacteria</taxon>
        <taxon>Bacillati</taxon>
        <taxon>Bacillota</taxon>
        <taxon>Clostridia</taxon>
        <taxon>Lachnospirales</taxon>
        <taxon>Lachnospiraceae</taxon>
        <taxon>Anaerocolumna</taxon>
    </lineage>
</organism>
<dbReference type="PIRSF" id="PIRSF000883">
    <property type="entry name" value="Pesterase_MJ0912"/>
    <property type="match status" value="1"/>
</dbReference>
<dbReference type="SUPFAM" id="SSF56300">
    <property type="entry name" value="Metallo-dependent phosphatases"/>
    <property type="match status" value="1"/>
</dbReference>
<dbReference type="InterPro" id="IPR024654">
    <property type="entry name" value="Calcineurin-like_PHP_lpxH"/>
</dbReference>
<evidence type="ECO:0000313" key="4">
    <source>
        <dbReference type="Proteomes" id="UP000515703"/>
    </source>
</evidence>
<protein>
    <recommendedName>
        <fullName evidence="2">Calcineurin-like phosphoesterase domain-containing protein</fullName>
    </recommendedName>
</protein>
<dbReference type="Gene3D" id="3.60.21.10">
    <property type="match status" value="1"/>
</dbReference>
<proteinExistence type="inferred from homology"/>
<reference evidence="3 4" key="2">
    <citation type="submission" date="2020-08" db="EMBL/GenBank/DDBJ databases">
        <authorList>
            <person name="Ueki A."/>
            <person name="Tonouchi A."/>
        </authorList>
    </citation>
    <scope>NUCLEOTIDE SEQUENCE [LARGE SCALE GENOMIC DNA]</scope>
    <source>
        <strain evidence="3 4">CTTW</strain>
    </source>
</reference>
<evidence type="ECO:0000259" key="2">
    <source>
        <dbReference type="Pfam" id="PF12850"/>
    </source>
</evidence>
<evidence type="ECO:0000256" key="1">
    <source>
        <dbReference type="ARBA" id="ARBA00008950"/>
    </source>
</evidence>
<dbReference type="GO" id="GO:0016791">
    <property type="term" value="F:phosphatase activity"/>
    <property type="evidence" value="ECO:0007669"/>
    <property type="project" value="TreeGrafter"/>
</dbReference>
<dbReference type="KEGG" id="acht:bsdcttw_26850"/>
<dbReference type="InterPro" id="IPR050126">
    <property type="entry name" value="Ap4A_hydrolase"/>
</dbReference>
<dbReference type="Pfam" id="PF12850">
    <property type="entry name" value="Metallophos_2"/>
    <property type="match status" value="1"/>
</dbReference>
<comment type="similarity">
    <text evidence="1">Belongs to the metallophosphoesterase superfamily. YfcE family.</text>
</comment>
<dbReference type="Proteomes" id="UP000515703">
    <property type="component" value="Chromosome"/>
</dbReference>
<evidence type="ECO:0000313" key="3">
    <source>
        <dbReference type="EMBL" id="BCJ99644.1"/>
    </source>
</evidence>
<reference evidence="3 4" key="1">
    <citation type="submission" date="2020-08" db="EMBL/GenBank/DDBJ databases">
        <title>Draft genome sequencing of an Anaerocolumna strain isolated from anoxic soil subjected to BSD treatment.</title>
        <authorList>
            <person name="Uek A."/>
            <person name="Tonouchi A."/>
        </authorList>
    </citation>
    <scope>NUCLEOTIDE SEQUENCE [LARGE SCALE GENOMIC DNA]</scope>
    <source>
        <strain evidence="3 4">CTTW</strain>
    </source>
</reference>